<dbReference type="OrthoDB" id="975579at2"/>
<dbReference type="Proteomes" id="UP000256779">
    <property type="component" value="Unassembled WGS sequence"/>
</dbReference>
<keyword evidence="1" id="KW-0732">Signal</keyword>
<reference evidence="3 4" key="1">
    <citation type="submission" date="2018-07" db="EMBL/GenBank/DDBJ databases">
        <title>Genomic Encyclopedia of Type Strains, Phase IV (KMG-IV): sequencing the most valuable type-strain genomes for metagenomic binning, comparative biology and taxonomic classification.</title>
        <authorList>
            <person name="Goeker M."/>
        </authorList>
    </citation>
    <scope>NUCLEOTIDE SEQUENCE [LARGE SCALE GENOMIC DNA]</scope>
    <source>
        <strain evidence="3 4">DSM 4134</strain>
    </source>
</reference>
<dbReference type="PROSITE" id="PS51841">
    <property type="entry name" value="LTD"/>
    <property type="match status" value="1"/>
</dbReference>
<dbReference type="SUPFAM" id="SSF74853">
    <property type="entry name" value="Lamin A/C globular tail domain"/>
    <property type="match status" value="1"/>
</dbReference>
<name>A0A3D9L130_MARFU</name>
<dbReference type="InterPro" id="IPR001322">
    <property type="entry name" value="Lamin_tail_dom"/>
</dbReference>
<protein>
    <submittedName>
        <fullName evidence="3">Lamin tail-like protein</fullName>
    </submittedName>
</protein>
<dbReference type="Gene3D" id="2.60.40.10">
    <property type="entry name" value="Immunoglobulins"/>
    <property type="match status" value="1"/>
</dbReference>
<evidence type="ECO:0000259" key="2">
    <source>
        <dbReference type="PROSITE" id="PS51841"/>
    </source>
</evidence>
<feature type="domain" description="LTD" evidence="2">
    <location>
        <begin position="238"/>
        <end position="425"/>
    </location>
</feature>
<evidence type="ECO:0000313" key="3">
    <source>
        <dbReference type="EMBL" id="RED97455.1"/>
    </source>
</evidence>
<organism evidence="3 4">
    <name type="scientific">Marinoscillum furvescens DSM 4134</name>
    <dbReference type="NCBI Taxonomy" id="1122208"/>
    <lineage>
        <taxon>Bacteria</taxon>
        <taxon>Pseudomonadati</taxon>
        <taxon>Bacteroidota</taxon>
        <taxon>Cytophagia</taxon>
        <taxon>Cytophagales</taxon>
        <taxon>Reichenbachiellaceae</taxon>
        <taxon>Marinoscillum</taxon>
    </lineage>
</organism>
<dbReference type="EMBL" id="QREG01000012">
    <property type="protein sequence ID" value="RED97455.1"/>
    <property type="molecule type" value="Genomic_DNA"/>
</dbReference>
<sequence>MSPLRLLTTTLLCTLVITVHAQLSISATDTDYTIDFDNTLAGVNLGVFAGLGLIDVGISAGQLDSKAWSITGMSDGDVAFGGTGVTGDFSRTTTTGGASTGGLYAVNTNTVLDPDFSLGVQPTADDMTPGSIRLKLLNSIAATTIKTLTITYDVYVYNDQGRSSTLDLAYSSDNLTYYTISSRQTQTVEIADGSPAWSKTTVTKKIYGLNWANADPFYLAWQFDDLGGSGSRDEIAIDNIKVNVSDSNPDLLITEIMYSPNSTEPNYEWIELYNNSSESVNLEEFIFFDNSGAGTQTVLGPNFTLAASTGVILHNNTISSTDFKALWETGENIPAIAINLPELTNTGKTIGLWGNRAYFDNGNTTNAINALSFQNGAASWPSVGATDGASIYLTSLAADNTAGSNWSMSLDAGSSPVGTAYTVTSITGGGSRILGAGSDTGSPYAGVPLPVTWLSFEGKVMPQKTILYWSTALEINNQYFKVEKSLNGKQWTEIGKVPGKGTFYTESHYSYELEEIQRPYYFRITQVDFDGKQSSTKLIQLSPGNRSVIKAFPTLLDSKTPLNITVTGLATDRVYNIQVRSITGRMVYDNRMISTGEISQVILPLSLPQNTYFLQITEGSRPVYKTRILLR</sequence>
<feature type="signal peptide" evidence="1">
    <location>
        <begin position="1"/>
        <end position="21"/>
    </location>
</feature>
<accession>A0A3D9L130</accession>
<feature type="chain" id="PRO_5017710673" evidence="1">
    <location>
        <begin position="22"/>
        <end position="631"/>
    </location>
</feature>
<dbReference type="InterPro" id="IPR013783">
    <property type="entry name" value="Ig-like_fold"/>
</dbReference>
<gene>
    <name evidence="3" type="ORF">C7460_11265</name>
</gene>
<dbReference type="InterPro" id="IPR036415">
    <property type="entry name" value="Lamin_tail_dom_sf"/>
</dbReference>
<keyword evidence="4" id="KW-1185">Reference proteome</keyword>
<evidence type="ECO:0000256" key="1">
    <source>
        <dbReference type="SAM" id="SignalP"/>
    </source>
</evidence>
<evidence type="ECO:0000313" key="4">
    <source>
        <dbReference type="Proteomes" id="UP000256779"/>
    </source>
</evidence>
<dbReference type="Pfam" id="PF00932">
    <property type="entry name" value="LTD"/>
    <property type="match status" value="1"/>
</dbReference>
<dbReference type="RefSeq" id="WP_115868609.1">
    <property type="nucleotide sequence ID" value="NZ_QREG01000012.1"/>
</dbReference>
<dbReference type="AlphaFoldDB" id="A0A3D9L130"/>
<proteinExistence type="predicted"/>
<comment type="caution">
    <text evidence="3">The sequence shown here is derived from an EMBL/GenBank/DDBJ whole genome shotgun (WGS) entry which is preliminary data.</text>
</comment>